<protein>
    <submittedName>
        <fullName evidence="2">Uncharacterized protein</fullName>
    </submittedName>
</protein>
<feature type="compositionally biased region" description="Polar residues" evidence="1">
    <location>
        <begin position="1"/>
        <end position="13"/>
    </location>
</feature>
<dbReference type="Proteomes" id="UP001271780">
    <property type="component" value="Unassembled WGS sequence"/>
</dbReference>
<reference evidence="2 3" key="1">
    <citation type="submission" date="2023-08" db="EMBL/GenBank/DDBJ databases">
        <title>Implementing the SeqCode for naming new Mesorhizobium species isolated from Vachellia karroo root nodules.</title>
        <authorList>
            <person name="Van Lill M."/>
        </authorList>
    </citation>
    <scope>NUCLEOTIDE SEQUENCE [LARGE SCALE GENOMIC DNA]</scope>
    <source>
        <strain evidence="2 3">VK23A</strain>
    </source>
</reference>
<feature type="region of interest" description="Disordered" evidence="1">
    <location>
        <begin position="1"/>
        <end position="31"/>
    </location>
</feature>
<name>A0ABU4XI75_9HYPH</name>
<evidence type="ECO:0000313" key="2">
    <source>
        <dbReference type="EMBL" id="MDX8474349.1"/>
    </source>
</evidence>
<dbReference type="EMBL" id="JAVIIZ010000012">
    <property type="protein sequence ID" value="MDX8474349.1"/>
    <property type="molecule type" value="Genomic_DNA"/>
</dbReference>
<sequence length="92" mass="9586">MHITGNVTSTAGNLQARAPSASSAESARIRSDVDAARTTALSALNNDRFRVMLEQISDPRASGALMAMGADSNNSAATDLNTALSRYAENSE</sequence>
<proteinExistence type="predicted"/>
<gene>
    <name evidence="2" type="ORF">RFM27_19905</name>
</gene>
<keyword evidence="3" id="KW-1185">Reference proteome</keyword>
<comment type="caution">
    <text evidence="2">The sequence shown here is derived from an EMBL/GenBank/DDBJ whole genome shotgun (WGS) entry which is preliminary data.</text>
</comment>
<evidence type="ECO:0000256" key="1">
    <source>
        <dbReference type="SAM" id="MobiDB-lite"/>
    </source>
</evidence>
<accession>A0ABU4XI75</accession>
<feature type="compositionally biased region" description="Low complexity" evidence="1">
    <location>
        <begin position="16"/>
        <end position="26"/>
    </location>
</feature>
<dbReference type="RefSeq" id="WP_320317575.1">
    <property type="nucleotide sequence ID" value="NZ_JAVIIX010000011.1"/>
</dbReference>
<organism evidence="2 3">
    <name type="scientific">Mesorhizobium dulcispinae</name>
    <dbReference type="NCBI Taxonomy" id="3072316"/>
    <lineage>
        <taxon>Bacteria</taxon>
        <taxon>Pseudomonadati</taxon>
        <taxon>Pseudomonadota</taxon>
        <taxon>Alphaproteobacteria</taxon>
        <taxon>Hyphomicrobiales</taxon>
        <taxon>Phyllobacteriaceae</taxon>
        <taxon>Mesorhizobium</taxon>
    </lineage>
</organism>
<evidence type="ECO:0000313" key="3">
    <source>
        <dbReference type="Proteomes" id="UP001271780"/>
    </source>
</evidence>